<evidence type="ECO:0000256" key="13">
    <source>
        <dbReference type="ARBA" id="ARBA00048930"/>
    </source>
</evidence>
<dbReference type="AlphaFoldDB" id="A0A9Q0RJE8"/>
<dbReference type="InterPro" id="IPR045022">
    <property type="entry name" value="KDSR-like"/>
</dbReference>
<keyword evidence="8" id="KW-0746">Sphingolipid metabolism</keyword>
<dbReference type="GO" id="GO:0030148">
    <property type="term" value="P:sphingolipid biosynthetic process"/>
    <property type="evidence" value="ECO:0007669"/>
    <property type="project" value="InterPro"/>
</dbReference>
<evidence type="ECO:0000256" key="8">
    <source>
        <dbReference type="ARBA" id="ARBA00022919"/>
    </source>
</evidence>
<accession>A0A9Q0RJE8</accession>
<sequence>MIYIIIGTIVFSVIIFIFAGLIYDHFKLKSKYAELRSKHVVITGGSKGIGYALAQQCVKAGAHVTVIARNRSDLDRTKLELIKLANLSKQNIQTFSADISENVFNIERALSEAEQMSGPVHLLACCAGTSISKTFDDTSTKEYQRMMDINYFGTINTIKASMDSLKRSAKNTKGGHILIFSSIAGVFGLYGYSAYSGSKFALVGLGQCLSMELHSHKISVTISLPPDTDTPGFAEENLSKPEITRLISEDGGLMSPDEVARQSLNDTLKGEFLSSNGINGFMLTSLCAGMAPTRSFIKIFVEIFTMGIFRIFALHFLYTCYQTISKAERNDKQKEKSN</sequence>
<keyword evidence="14" id="KW-0812">Transmembrane</keyword>
<keyword evidence="14" id="KW-0472">Membrane</keyword>
<evidence type="ECO:0000256" key="4">
    <source>
        <dbReference type="ARBA" id="ARBA00006484"/>
    </source>
</evidence>
<comment type="pathway">
    <text evidence="2">Lipid metabolism; sphingolipid metabolism.</text>
</comment>
<proteinExistence type="inferred from homology"/>
<dbReference type="PROSITE" id="PS00061">
    <property type="entry name" value="ADH_SHORT"/>
    <property type="match status" value="1"/>
</dbReference>
<dbReference type="SUPFAM" id="SSF51735">
    <property type="entry name" value="NAD(P)-binding Rossmann-fold domains"/>
    <property type="match status" value="1"/>
</dbReference>
<keyword evidence="10" id="KW-0443">Lipid metabolism</keyword>
<evidence type="ECO:0000256" key="10">
    <source>
        <dbReference type="ARBA" id="ARBA00023098"/>
    </source>
</evidence>
<dbReference type="InterPro" id="IPR036291">
    <property type="entry name" value="NAD(P)-bd_dom_sf"/>
</dbReference>
<dbReference type="PRINTS" id="PR00081">
    <property type="entry name" value="GDHRDH"/>
</dbReference>
<organism evidence="15 16">
    <name type="scientific">Blomia tropicalis</name>
    <name type="common">Mite</name>
    <dbReference type="NCBI Taxonomy" id="40697"/>
    <lineage>
        <taxon>Eukaryota</taxon>
        <taxon>Metazoa</taxon>
        <taxon>Ecdysozoa</taxon>
        <taxon>Arthropoda</taxon>
        <taxon>Chelicerata</taxon>
        <taxon>Arachnida</taxon>
        <taxon>Acari</taxon>
        <taxon>Acariformes</taxon>
        <taxon>Sarcoptiformes</taxon>
        <taxon>Astigmata</taxon>
        <taxon>Glycyphagoidea</taxon>
        <taxon>Echimyopodidae</taxon>
        <taxon>Blomia</taxon>
    </lineage>
</organism>
<keyword evidence="6" id="KW-0256">Endoplasmic reticulum</keyword>
<feature type="transmembrane region" description="Helical" evidence="14">
    <location>
        <begin position="6"/>
        <end position="26"/>
    </location>
</feature>
<protein>
    <recommendedName>
        <fullName evidence="11">3-dehydrosphinganine reductase</fullName>
        <ecNumber evidence="11">1.1.1.102</ecNumber>
    </recommendedName>
</protein>
<dbReference type="Gene3D" id="3.40.50.720">
    <property type="entry name" value="NAD(P)-binding Rossmann-like Domain"/>
    <property type="match status" value="1"/>
</dbReference>
<evidence type="ECO:0000256" key="14">
    <source>
        <dbReference type="SAM" id="Phobius"/>
    </source>
</evidence>
<dbReference type="GO" id="GO:0000166">
    <property type="term" value="F:nucleotide binding"/>
    <property type="evidence" value="ECO:0007669"/>
    <property type="project" value="UniProtKB-KW"/>
</dbReference>
<keyword evidence="14" id="KW-1133">Transmembrane helix</keyword>
<dbReference type="Proteomes" id="UP001142055">
    <property type="component" value="Chromosome 3"/>
</dbReference>
<dbReference type="CDD" id="cd08939">
    <property type="entry name" value="KDSR-like_SDR_c"/>
    <property type="match status" value="1"/>
</dbReference>
<comment type="subcellular location">
    <subcellularLocation>
        <location evidence="1">Endoplasmic reticulum</location>
    </subcellularLocation>
</comment>
<keyword evidence="16" id="KW-1185">Reference proteome</keyword>
<gene>
    <name evidence="15" type="ORF">RDWZM_009085</name>
</gene>
<dbReference type="PANTHER" id="PTHR43550">
    <property type="entry name" value="3-KETODIHYDROSPHINGOSINE REDUCTASE"/>
    <property type="match status" value="1"/>
</dbReference>
<comment type="function">
    <text evidence="12">Catalyzes the reduction of 3'-oxosphinganine (3-ketodihydrosphingosine/KDS) to sphinganine (dihydrosphingosine/DHS), the second step of de novo sphingolipid biosynthesis.</text>
</comment>
<dbReference type="OMA" id="ICGVFEE"/>
<evidence type="ECO:0000256" key="5">
    <source>
        <dbReference type="ARBA" id="ARBA00022741"/>
    </source>
</evidence>
<evidence type="ECO:0000256" key="12">
    <source>
        <dbReference type="ARBA" id="ARBA00044737"/>
    </source>
</evidence>
<evidence type="ECO:0000256" key="9">
    <source>
        <dbReference type="ARBA" id="ARBA00023002"/>
    </source>
</evidence>
<dbReference type="GO" id="GO:0047560">
    <property type="term" value="F:3-dehydrosphinganine reductase activity"/>
    <property type="evidence" value="ECO:0007669"/>
    <property type="project" value="UniProtKB-EC"/>
</dbReference>
<evidence type="ECO:0000256" key="6">
    <source>
        <dbReference type="ARBA" id="ARBA00022824"/>
    </source>
</evidence>
<dbReference type="EC" id="1.1.1.102" evidence="11"/>
<comment type="catalytic activity">
    <reaction evidence="13">
        <text>sphinganine + NADP(+) = 3-oxosphinganine + NADPH + H(+)</text>
        <dbReference type="Rhea" id="RHEA:22640"/>
        <dbReference type="ChEBI" id="CHEBI:15378"/>
        <dbReference type="ChEBI" id="CHEBI:57783"/>
        <dbReference type="ChEBI" id="CHEBI:57817"/>
        <dbReference type="ChEBI" id="CHEBI:58299"/>
        <dbReference type="ChEBI" id="CHEBI:58349"/>
        <dbReference type="EC" id="1.1.1.102"/>
    </reaction>
    <physiologicalReaction direction="right-to-left" evidence="13">
        <dbReference type="Rhea" id="RHEA:22642"/>
    </physiologicalReaction>
</comment>
<comment type="pathway">
    <text evidence="3">Sphingolipid metabolism.</text>
</comment>
<evidence type="ECO:0000313" key="16">
    <source>
        <dbReference type="Proteomes" id="UP001142055"/>
    </source>
</evidence>
<dbReference type="InterPro" id="IPR020904">
    <property type="entry name" value="Sc_DH/Rdtase_CS"/>
</dbReference>
<evidence type="ECO:0000256" key="2">
    <source>
        <dbReference type="ARBA" id="ARBA00004760"/>
    </source>
</evidence>
<evidence type="ECO:0000313" key="15">
    <source>
        <dbReference type="EMBL" id="KAJ6217928.1"/>
    </source>
</evidence>
<dbReference type="PANTHER" id="PTHR43550:SF3">
    <property type="entry name" value="3-KETODIHYDROSPHINGOSINE REDUCTASE"/>
    <property type="match status" value="1"/>
</dbReference>
<dbReference type="EMBL" id="JAPWDV010000003">
    <property type="protein sequence ID" value="KAJ6217928.1"/>
    <property type="molecule type" value="Genomic_DNA"/>
</dbReference>
<dbReference type="InterPro" id="IPR002347">
    <property type="entry name" value="SDR_fam"/>
</dbReference>
<dbReference type="Pfam" id="PF00106">
    <property type="entry name" value="adh_short"/>
    <property type="match status" value="1"/>
</dbReference>
<dbReference type="GO" id="GO:0005789">
    <property type="term" value="C:endoplasmic reticulum membrane"/>
    <property type="evidence" value="ECO:0007669"/>
    <property type="project" value="TreeGrafter"/>
</dbReference>
<evidence type="ECO:0000256" key="1">
    <source>
        <dbReference type="ARBA" id="ARBA00004240"/>
    </source>
</evidence>
<evidence type="ECO:0000256" key="3">
    <source>
        <dbReference type="ARBA" id="ARBA00004991"/>
    </source>
</evidence>
<keyword evidence="9" id="KW-0560">Oxidoreductase</keyword>
<reference evidence="15" key="1">
    <citation type="submission" date="2022-12" db="EMBL/GenBank/DDBJ databases">
        <title>Genome assemblies of Blomia tropicalis.</title>
        <authorList>
            <person name="Cui Y."/>
        </authorList>
    </citation>
    <scope>NUCLEOTIDE SEQUENCE</scope>
    <source>
        <tissue evidence="15">Adult mites</tissue>
    </source>
</reference>
<evidence type="ECO:0000256" key="11">
    <source>
        <dbReference type="ARBA" id="ARBA00026112"/>
    </source>
</evidence>
<comment type="similarity">
    <text evidence="4">Belongs to the short-chain dehydrogenases/reductases (SDR) family.</text>
</comment>
<comment type="caution">
    <text evidence="15">The sequence shown here is derived from an EMBL/GenBank/DDBJ whole genome shotgun (WGS) entry which is preliminary data.</text>
</comment>
<keyword evidence="7" id="KW-0521">NADP</keyword>
<keyword evidence="5" id="KW-0547">Nucleotide-binding</keyword>
<evidence type="ECO:0000256" key="7">
    <source>
        <dbReference type="ARBA" id="ARBA00022857"/>
    </source>
</evidence>
<name>A0A9Q0RJE8_BLOTA</name>
<dbReference type="FunFam" id="3.40.50.720:FF:000165">
    <property type="entry name" value="3-ketodihydrosphingosine reductase"/>
    <property type="match status" value="1"/>
</dbReference>
<dbReference type="GO" id="GO:0006666">
    <property type="term" value="P:3-keto-sphinganine metabolic process"/>
    <property type="evidence" value="ECO:0007669"/>
    <property type="project" value="InterPro"/>
</dbReference>
<feature type="transmembrane region" description="Helical" evidence="14">
    <location>
        <begin position="299"/>
        <end position="321"/>
    </location>
</feature>
<feature type="transmembrane region" description="Helical" evidence="14">
    <location>
        <begin position="175"/>
        <end position="195"/>
    </location>
</feature>